<keyword evidence="3" id="KW-1185">Reference proteome</keyword>
<reference evidence="2 3" key="1">
    <citation type="submission" date="2024-09" db="EMBL/GenBank/DDBJ databases">
        <title>Chromosome-scale assembly of Riccia fluitans.</title>
        <authorList>
            <person name="Paukszto L."/>
            <person name="Sawicki J."/>
            <person name="Karawczyk K."/>
            <person name="Piernik-Szablinska J."/>
            <person name="Szczecinska M."/>
            <person name="Mazdziarz M."/>
        </authorList>
    </citation>
    <scope>NUCLEOTIDE SEQUENCE [LARGE SCALE GENOMIC DNA]</scope>
    <source>
        <strain evidence="2">Rf_01</strain>
        <tissue evidence="2">Aerial parts of the thallus</tissue>
    </source>
</reference>
<evidence type="ECO:0000256" key="1">
    <source>
        <dbReference type="SAM" id="MobiDB-lite"/>
    </source>
</evidence>
<name>A0ABD1ZHT4_9MARC</name>
<proteinExistence type="predicted"/>
<dbReference type="AlphaFoldDB" id="A0ABD1ZHT4"/>
<feature type="compositionally biased region" description="Basic and acidic residues" evidence="1">
    <location>
        <begin position="1"/>
        <end position="12"/>
    </location>
</feature>
<evidence type="ECO:0008006" key="4">
    <source>
        <dbReference type="Google" id="ProtNLM"/>
    </source>
</evidence>
<accession>A0ABD1ZHT4</accession>
<gene>
    <name evidence="2" type="ORF">R1flu_019128</name>
</gene>
<dbReference type="Proteomes" id="UP001605036">
    <property type="component" value="Unassembled WGS sequence"/>
</dbReference>
<evidence type="ECO:0000313" key="3">
    <source>
        <dbReference type="Proteomes" id="UP001605036"/>
    </source>
</evidence>
<dbReference type="EMBL" id="JBHFFA010000001">
    <property type="protein sequence ID" value="KAL2651000.1"/>
    <property type="molecule type" value="Genomic_DNA"/>
</dbReference>
<organism evidence="2 3">
    <name type="scientific">Riccia fluitans</name>
    <dbReference type="NCBI Taxonomy" id="41844"/>
    <lineage>
        <taxon>Eukaryota</taxon>
        <taxon>Viridiplantae</taxon>
        <taxon>Streptophyta</taxon>
        <taxon>Embryophyta</taxon>
        <taxon>Marchantiophyta</taxon>
        <taxon>Marchantiopsida</taxon>
        <taxon>Marchantiidae</taxon>
        <taxon>Marchantiales</taxon>
        <taxon>Ricciaceae</taxon>
        <taxon>Riccia</taxon>
    </lineage>
</organism>
<evidence type="ECO:0000313" key="2">
    <source>
        <dbReference type="EMBL" id="KAL2651000.1"/>
    </source>
</evidence>
<comment type="caution">
    <text evidence="2">The sequence shown here is derived from an EMBL/GenBank/DDBJ whole genome shotgun (WGS) entry which is preliminary data.</text>
</comment>
<protein>
    <recommendedName>
        <fullName evidence="4">Myb-like domain-containing protein</fullName>
    </recommendedName>
</protein>
<sequence>MSPRDSLDEHMVHPSVRATSPRERILQRHRVAAQHVPSSSTAIPNGGNGNEGNLNSKTRKQWERWQVEILLELKKRESKEGDSYVGRELMETYVGRWGYIAAELAKHGIARPWEQVKKKV</sequence>
<feature type="region of interest" description="Disordered" evidence="1">
    <location>
        <begin position="1"/>
        <end position="58"/>
    </location>
</feature>